<dbReference type="EMBL" id="QJNU01000210">
    <property type="protein sequence ID" value="RYP04430.1"/>
    <property type="molecule type" value="Genomic_DNA"/>
</dbReference>
<dbReference type="AlphaFoldDB" id="A0A4Q4TFX6"/>
<comment type="caution">
    <text evidence="1">The sequence shown here is derived from an EMBL/GenBank/DDBJ whole genome shotgun (WGS) entry which is preliminary data.</text>
</comment>
<dbReference type="OrthoDB" id="5366531at2759"/>
<proteinExistence type="predicted"/>
<evidence type="ECO:0008006" key="3">
    <source>
        <dbReference type="Google" id="ProtNLM"/>
    </source>
</evidence>
<reference evidence="1 2" key="1">
    <citation type="submission" date="2018-06" db="EMBL/GenBank/DDBJ databases">
        <title>Complete Genomes of Monosporascus.</title>
        <authorList>
            <person name="Robinson A.J."/>
            <person name="Natvig D.O."/>
        </authorList>
    </citation>
    <scope>NUCLEOTIDE SEQUENCE [LARGE SCALE GENOMIC DNA]</scope>
    <source>
        <strain evidence="1 2">CBS 110550</strain>
    </source>
</reference>
<sequence length="837" mass="95615">MRLATRPFRDVKFHRPVLDLPLHLRPRCSQAPIGYIGLRKRLKDGRATRAYSVSTLVGFGAVTDVPSTVVHAKPEVSLRRPVQPPDPDQDPIRSLTQDGRLFGRWVALLSDSSRLAVETDFAREGPAKSWQGPLLADKLEHRGDLALWSCLLDYQTRVNGDLGAFHIWKALWGRKSLYDVDSPLAPVFWQTILDAALRVDDRRFLQGVYLYGEWMNETHGVKWPQLYSTVVTHFLRTHQHRQAIQWHLRLIPNFYPGPDAFADILKQFASEPELHRTSTLQSLYMSNPNRQLYDKLVPYLYARGEAGLAMAWRELLIRLDDHPLSPVPVRPFLRYLRGYFPNRPLHPREEAAISNDNFAEDGELPTVSREFINRVHGGTFGISVKNYNDALGAKWLASSWISLDTAISTIAALGIEKIGPLSLQAIALRERNAQGVSKRLDQLQSHGISVFDSNYLRLLLQFVKLEDDELLFDLLQSDFHPDVFDDLPLLAQLLEPTMASGDWRTYRLLLAARVLITQKTARETANALLRACFLNRNQQALFRTLDDMRAMEIGIDLAQADLIFQNLYADVPVNKFDSDSLKTVAFYLSVCRRLVSMDIPVPAAGWKQLITSIGRQGRLDDLERLCIELTSLYTSSRSSRPGFIPVHINDIPPPMKQPLLGVKNLLGVYVPEDLPSMAAWHPLRLIINTDMVGSLVRWTFRATLSQPWNVRPPALGRQGRPRDFYCGWIVRLLRILRDRGLFVRRREVVAAVILRLVELYGTDVLTKRELQRAKANNILSLAEMKTLLDQAWGGDEFLPPLEELRAEIEKRGREKTQKNIRYLRQMGKRPPDLRYVL</sequence>
<accession>A0A4Q4TFX6</accession>
<evidence type="ECO:0000313" key="1">
    <source>
        <dbReference type="EMBL" id="RYP04430.1"/>
    </source>
</evidence>
<protein>
    <recommendedName>
        <fullName evidence="3">Pentatricopeptide repeat domain-containing protein</fullName>
    </recommendedName>
</protein>
<dbReference type="STRING" id="155417.A0A4Q4TFX6"/>
<gene>
    <name evidence="1" type="ORF">DL764_004441</name>
</gene>
<name>A0A4Q4TFX6_9PEZI</name>
<dbReference type="Proteomes" id="UP000293360">
    <property type="component" value="Unassembled WGS sequence"/>
</dbReference>
<organism evidence="1 2">
    <name type="scientific">Monosporascus ibericus</name>
    <dbReference type="NCBI Taxonomy" id="155417"/>
    <lineage>
        <taxon>Eukaryota</taxon>
        <taxon>Fungi</taxon>
        <taxon>Dikarya</taxon>
        <taxon>Ascomycota</taxon>
        <taxon>Pezizomycotina</taxon>
        <taxon>Sordariomycetes</taxon>
        <taxon>Xylariomycetidae</taxon>
        <taxon>Xylariales</taxon>
        <taxon>Xylariales incertae sedis</taxon>
        <taxon>Monosporascus</taxon>
    </lineage>
</organism>
<evidence type="ECO:0000313" key="2">
    <source>
        <dbReference type="Proteomes" id="UP000293360"/>
    </source>
</evidence>
<keyword evidence="2" id="KW-1185">Reference proteome</keyword>